<evidence type="ECO:0000313" key="2">
    <source>
        <dbReference type="Proteomes" id="UP000799757"/>
    </source>
</evidence>
<sequence>SNQQTVKMTVVLKTPADWQSWIFLRKETAKQYDLWQYCNPDVLAKDLPEFKGPDYPLPIEVNRKPKEDEELEVPTIANLTKDERECWRDLMDDYKFKEAKWSRKEQAMNSLVYEIGRTIDQRHIYLIANLDTAYERLKVLKQHLCPSDA</sequence>
<name>A0A6A6XTP9_9PLEO</name>
<proteinExistence type="predicted"/>
<accession>A0A6A6XTP9</accession>
<feature type="non-terminal residue" evidence="1">
    <location>
        <position position="1"/>
    </location>
</feature>
<dbReference type="EMBL" id="MU001758">
    <property type="protein sequence ID" value="KAF2799779.1"/>
    <property type="molecule type" value="Genomic_DNA"/>
</dbReference>
<organism evidence="1 2">
    <name type="scientific">Melanomma pulvis-pyrius CBS 109.77</name>
    <dbReference type="NCBI Taxonomy" id="1314802"/>
    <lineage>
        <taxon>Eukaryota</taxon>
        <taxon>Fungi</taxon>
        <taxon>Dikarya</taxon>
        <taxon>Ascomycota</taxon>
        <taxon>Pezizomycotina</taxon>
        <taxon>Dothideomycetes</taxon>
        <taxon>Pleosporomycetidae</taxon>
        <taxon>Pleosporales</taxon>
        <taxon>Melanommataceae</taxon>
        <taxon>Melanomma</taxon>
    </lineage>
</organism>
<reference evidence="1" key="1">
    <citation type="journal article" date="2020" name="Stud. Mycol.">
        <title>101 Dothideomycetes genomes: a test case for predicting lifestyles and emergence of pathogens.</title>
        <authorList>
            <person name="Haridas S."/>
            <person name="Albert R."/>
            <person name="Binder M."/>
            <person name="Bloem J."/>
            <person name="Labutti K."/>
            <person name="Salamov A."/>
            <person name="Andreopoulos B."/>
            <person name="Baker S."/>
            <person name="Barry K."/>
            <person name="Bills G."/>
            <person name="Bluhm B."/>
            <person name="Cannon C."/>
            <person name="Castanera R."/>
            <person name="Culley D."/>
            <person name="Daum C."/>
            <person name="Ezra D."/>
            <person name="Gonzalez J."/>
            <person name="Henrissat B."/>
            <person name="Kuo A."/>
            <person name="Liang C."/>
            <person name="Lipzen A."/>
            <person name="Lutzoni F."/>
            <person name="Magnuson J."/>
            <person name="Mondo S."/>
            <person name="Nolan M."/>
            <person name="Ohm R."/>
            <person name="Pangilinan J."/>
            <person name="Park H.-J."/>
            <person name="Ramirez L."/>
            <person name="Alfaro M."/>
            <person name="Sun H."/>
            <person name="Tritt A."/>
            <person name="Yoshinaga Y."/>
            <person name="Zwiers L.-H."/>
            <person name="Turgeon B."/>
            <person name="Goodwin S."/>
            <person name="Spatafora J."/>
            <person name="Crous P."/>
            <person name="Grigoriev I."/>
        </authorList>
    </citation>
    <scope>NUCLEOTIDE SEQUENCE</scope>
    <source>
        <strain evidence="1">CBS 109.77</strain>
    </source>
</reference>
<dbReference type="AlphaFoldDB" id="A0A6A6XTP9"/>
<protein>
    <submittedName>
        <fullName evidence="1">Uncharacterized protein</fullName>
    </submittedName>
</protein>
<gene>
    <name evidence="1" type="ORF">K505DRAFT_230285</name>
</gene>
<keyword evidence="2" id="KW-1185">Reference proteome</keyword>
<evidence type="ECO:0000313" key="1">
    <source>
        <dbReference type="EMBL" id="KAF2799779.1"/>
    </source>
</evidence>
<dbReference type="OrthoDB" id="3781185at2759"/>
<dbReference type="Proteomes" id="UP000799757">
    <property type="component" value="Unassembled WGS sequence"/>
</dbReference>